<organism evidence="1 2">
    <name type="scientific">Tetragonisca angustula</name>
    <dbReference type="NCBI Taxonomy" id="166442"/>
    <lineage>
        <taxon>Eukaryota</taxon>
        <taxon>Metazoa</taxon>
        <taxon>Ecdysozoa</taxon>
        <taxon>Arthropoda</taxon>
        <taxon>Hexapoda</taxon>
        <taxon>Insecta</taxon>
        <taxon>Pterygota</taxon>
        <taxon>Neoptera</taxon>
        <taxon>Endopterygota</taxon>
        <taxon>Hymenoptera</taxon>
        <taxon>Apocrita</taxon>
        <taxon>Aculeata</taxon>
        <taxon>Apoidea</taxon>
        <taxon>Anthophila</taxon>
        <taxon>Apidae</taxon>
        <taxon>Tetragonisca</taxon>
    </lineage>
</organism>
<keyword evidence="2" id="KW-1185">Reference proteome</keyword>
<dbReference type="EMBL" id="JAWNGG020000264">
    <property type="protein sequence ID" value="KAK9295411.1"/>
    <property type="molecule type" value="Genomic_DNA"/>
</dbReference>
<name>A0AAW0ZDC3_9HYME</name>
<comment type="caution">
    <text evidence="1">The sequence shown here is derived from an EMBL/GenBank/DDBJ whole genome shotgun (WGS) entry which is preliminary data.</text>
</comment>
<accession>A0AAW0ZDC3</accession>
<sequence>MGAIDNRDKVITNVESIRKCNKWYKKYCFHLLDVAIWNAFCLYKMKKNEKMTMRAFHLKLIKEMVKNHKMLNNNCSSRNKSTADHSLRLTEKHFPSFCKTVNKKKTLRNCVVCSKNDIRRSRYECEDCDVGLVPCFKTYHTELYY</sequence>
<dbReference type="AlphaFoldDB" id="A0AAW0ZDC3"/>
<protein>
    <recommendedName>
        <fullName evidence="3">PiggyBac transposable element-derived protein domain-containing protein</fullName>
    </recommendedName>
</protein>
<proteinExistence type="predicted"/>
<evidence type="ECO:0008006" key="3">
    <source>
        <dbReference type="Google" id="ProtNLM"/>
    </source>
</evidence>
<reference evidence="1 2" key="1">
    <citation type="submission" date="2024-05" db="EMBL/GenBank/DDBJ databases">
        <title>The nuclear and mitochondrial genome assemblies of Tetragonisca angustula (Apidae: Meliponini), a tiny yet remarkable pollinator in the Neotropics.</title>
        <authorList>
            <person name="Ferrari R."/>
            <person name="Ricardo P.C."/>
            <person name="Dias F.C."/>
            <person name="Araujo N.S."/>
            <person name="Soares D.O."/>
            <person name="Zhou Q.-S."/>
            <person name="Zhu C.-D."/>
            <person name="Coutinho L."/>
            <person name="Airas M.C."/>
            <person name="Batista T.M."/>
        </authorList>
    </citation>
    <scope>NUCLEOTIDE SEQUENCE [LARGE SCALE GENOMIC DNA]</scope>
    <source>
        <strain evidence="1">ASF017062</strain>
        <tissue evidence="1">Abdomen</tissue>
    </source>
</reference>
<evidence type="ECO:0000313" key="2">
    <source>
        <dbReference type="Proteomes" id="UP001432146"/>
    </source>
</evidence>
<dbReference type="Proteomes" id="UP001432146">
    <property type="component" value="Unassembled WGS sequence"/>
</dbReference>
<gene>
    <name evidence="1" type="ORF">QLX08_010265</name>
</gene>
<evidence type="ECO:0000313" key="1">
    <source>
        <dbReference type="EMBL" id="KAK9295411.1"/>
    </source>
</evidence>
<dbReference type="PANTHER" id="PTHR46599:SF3">
    <property type="entry name" value="PIGGYBAC TRANSPOSABLE ELEMENT-DERIVED PROTEIN 4"/>
    <property type="match status" value="1"/>
</dbReference>
<dbReference type="PANTHER" id="PTHR46599">
    <property type="entry name" value="PIGGYBAC TRANSPOSABLE ELEMENT-DERIVED PROTEIN 4"/>
    <property type="match status" value="1"/>
</dbReference>